<dbReference type="InterPro" id="IPR011032">
    <property type="entry name" value="GroES-like_sf"/>
</dbReference>
<reference evidence="2" key="1">
    <citation type="submission" date="2021-01" db="EMBL/GenBank/DDBJ databases">
        <title>Whole genome shotgun sequence of Actinoplanes tereljensis NBRC 105297.</title>
        <authorList>
            <person name="Komaki H."/>
            <person name="Tamura T."/>
        </authorList>
    </citation>
    <scope>NUCLEOTIDE SEQUENCE</scope>
    <source>
        <strain evidence="2">NBRC 105297</strain>
    </source>
</reference>
<dbReference type="PANTHER" id="PTHR43677">
    <property type="entry name" value="SHORT-CHAIN DEHYDROGENASE/REDUCTASE"/>
    <property type="match status" value="1"/>
</dbReference>
<dbReference type="InterPro" id="IPR036291">
    <property type="entry name" value="NAD(P)-bd_dom_sf"/>
</dbReference>
<dbReference type="SMART" id="SM00829">
    <property type="entry name" value="PKS_ER"/>
    <property type="match status" value="1"/>
</dbReference>
<dbReference type="SUPFAM" id="SSF51735">
    <property type="entry name" value="NAD(P)-binding Rossmann-fold domains"/>
    <property type="match status" value="1"/>
</dbReference>
<dbReference type="InterPro" id="IPR051397">
    <property type="entry name" value="Zn-ADH-like_protein"/>
</dbReference>
<dbReference type="Proteomes" id="UP000623608">
    <property type="component" value="Unassembled WGS sequence"/>
</dbReference>
<dbReference type="AlphaFoldDB" id="A0A919NK03"/>
<evidence type="ECO:0000313" key="2">
    <source>
        <dbReference type="EMBL" id="GIF20125.1"/>
    </source>
</evidence>
<protein>
    <submittedName>
        <fullName evidence="2">NADPH:quinone reductase</fullName>
    </submittedName>
</protein>
<evidence type="ECO:0000259" key="1">
    <source>
        <dbReference type="SMART" id="SM00829"/>
    </source>
</evidence>
<dbReference type="EMBL" id="BOMY01000020">
    <property type="protein sequence ID" value="GIF20125.1"/>
    <property type="molecule type" value="Genomic_DNA"/>
</dbReference>
<dbReference type="PANTHER" id="PTHR43677:SF4">
    <property type="entry name" value="QUINONE OXIDOREDUCTASE-LIKE PROTEIN 2"/>
    <property type="match status" value="1"/>
</dbReference>
<dbReference type="CDD" id="cd08241">
    <property type="entry name" value="QOR1"/>
    <property type="match status" value="1"/>
</dbReference>
<dbReference type="Pfam" id="PF08240">
    <property type="entry name" value="ADH_N"/>
    <property type="match status" value="1"/>
</dbReference>
<feature type="domain" description="Enoyl reductase (ER)" evidence="1">
    <location>
        <begin position="10"/>
        <end position="313"/>
    </location>
</feature>
<comment type="caution">
    <text evidence="2">The sequence shown here is derived from an EMBL/GenBank/DDBJ whole genome shotgun (WGS) entry which is preliminary data.</text>
</comment>
<dbReference type="InterPro" id="IPR013149">
    <property type="entry name" value="ADH-like_C"/>
</dbReference>
<dbReference type="InterPro" id="IPR020843">
    <property type="entry name" value="ER"/>
</dbReference>
<dbReference type="GO" id="GO:0016491">
    <property type="term" value="F:oxidoreductase activity"/>
    <property type="evidence" value="ECO:0007669"/>
    <property type="project" value="InterPro"/>
</dbReference>
<organism evidence="2 3">
    <name type="scientific">Paractinoplanes tereljensis</name>
    <dbReference type="NCBI Taxonomy" id="571912"/>
    <lineage>
        <taxon>Bacteria</taxon>
        <taxon>Bacillati</taxon>
        <taxon>Actinomycetota</taxon>
        <taxon>Actinomycetes</taxon>
        <taxon>Micromonosporales</taxon>
        <taxon>Micromonosporaceae</taxon>
        <taxon>Paractinoplanes</taxon>
    </lineage>
</organism>
<dbReference type="Pfam" id="PF00107">
    <property type="entry name" value="ADH_zinc_N"/>
    <property type="match status" value="1"/>
</dbReference>
<dbReference type="Gene3D" id="3.40.50.720">
    <property type="entry name" value="NAD(P)-binding Rossmann-like Domain"/>
    <property type="match status" value="1"/>
</dbReference>
<sequence length="315" mass="32305">MRAILVSRFGGPEVLELADLAEPVAGPGQVLVDVVAAGVNFADTSRIAGTYAPTPELPFVPGTEVVGRAGDGRRVLAATFGGGGFAERAAVAEAEAVPVPDGVSDAEALALLVQGLTAWHVLTSSARIQPGETVVVNAAAGGVGTLAVQLARHFGAGRVIAVAGSPSRRELALSLGADVTVDGDPDGYADRILEAAGGPVDIVLESVGGQVFRAGLDVLANFGRLVTFGNASREPRPLIDPGELSHRNAAVIGFWLRPALTVPNAFRPPLEAMFDLVTKGTLRPLTAASYPLTAAAEAFTDLLARRTTGKITLRP</sequence>
<dbReference type="InterPro" id="IPR013154">
    <property type="entry name" value="ADH-like_N"/>
</dbReference>
<dbReference type="RefSeq" id="WP_203805453.1">
    <property type="nucleotide sequence ID" value="NZ_BOMY01000020.1"/>
</dbReference>
<accession>A0A919NK03</accession>
<proteinExistence type="predicted"/>
<keyword evidence="3" id="KW-1185">Reference proteome</keyword>
<evidence type="ECO:0000313" key="3">
    <source>
        <dbReference type="Proteomes" id="UP000623608"/>
    </source>
</evidence>
<dbReference type="SUPFAM" id="SSF50129">
    <property type="entry name" value="GroES-like"/>
    <property type="match status" value="1"/>
</dbReference>
<name>A0A919NK03_9ACTN</name>
<dbReference type="Gene3D" id="3.90.180.10">
    <property type="entry name" value="Medium-chain alcohol dehydrogenases, catalytic domain"/>
    <property type="match status" value="1"/>
</dbReference>
<gene>
    <name evidence="2" type="primary">qor_2</name>
    <name evidence="2" type="ORF">Ate02nite_28550</name>
</gene>